<gene>
    <name evidence="1" type="ORF">HA1_06317</name>
</gene>
<dbReference type="Proteomes" id="UP000005358">
    <property type="component" value="Chromosome"/>
</dbReference>
<organism evidence="1 2">
    <name type="scientific">Clostridium perfringens F262</name>
    <dbReference type="NCBI Taxonomy" id="883064"/>
    <lineage>
        <taxon>Bacteria</taxon>
        <taxon>Bacillati</taxon>
        <taxon>Bacillota</taxon>
        <taxon>Clostridia</taxon>
        <taxon>Eubacteriales</taxon>
        <taxon>Clostridiaceae</taxon>
        <taxon>Clostridium</taxon>
    </lineage>
</organism>
<dbReference type="AlphaFoldDB" id="A0AAV3FEB7"/>
<name>A0AAV3FEB7_CLOPF</name>
<sequence>MGCRASYGGMERKCRVTGDRCVFMIPDEKLCYELYGEGPLEYEKEKNIGIDLASGEDKTGRVKR</sequence>
<protein>
    <submittedName>
        <fullName evidence="1">Uncharacterized protein</fullName>
    </submittedName>
</protein>
<reference evidence="1 2" key="1">
    <citation type="journal article" date="2012" name="PLoS ONE">
        <title>Genome Sequencing and Analysis of a Type A Clostridium perfringens Isolate from a Case of Bovine Clostridial Abomasitis.</title>
        <authorList>
            <person name="Nowell V.J."/>
            <person name="Kropinski A.M."/>
            <person name="Songer J.G."/>
            <person name="Macinnes J.I."/>
            <person name="Parreira V.R."/>
            <person name="Prescott J.F."/>
        </authorList>
    </citation>
    <scope>NUCLEOTIDE SEQUENCE [LARGE SCALE GENOMIC DNA]</scope>
    <source>
        <strain evidence="1 2">F262</strain>
    </source>
</reference>
<evidence type="ECO:0000313" key="2">
    <source>
        <dbReference type="Proteomes" id="UP000005358"/>
    </source>
</evidence>
<dbReference type="RefSeq" id="WP_003481055.1">
    <property type="nucleotide sequence ID" value="NZ_CM001477.1"/>
</dbReference>
<accession>A0AAV3FEB7</accession>
<dbReference type="EMBL" id="AFES01000016">
    <property type="protein sequence ID" value="EIA17572.1"/>
    <property type="molecule type" value="Genomic_DNA"/>
</dbReference>
<evidence type="ECO:0000313" key="1">
    <source>
        <dbReference type="EMBL" id="EIA17572.1"/>
    </source>
</evidence>
<comment type="caution">
    <text evidence="1">The sequence shown here is derived from an EMBL/GenBank/DDBJ whole genome shotgun (WGS) entry which is preliminary data.</text>
</comment>
<proteinExistence type="predicted"/>